<evidence type="ECO:0000313" key="2">
    <source>
        <dbReference type="Proteomes" id="UP000189475"/>
    </source>
</evidence>
<reference evidence="1 2" key="1">
    <citation type="submission" date="2017-02" db="EMBL/GenBank/DDBJ databases">
        <authorList>
            <person name="Peterson S.W."/>
        </authorList>
    </citation>
    <scope>NUCLEOTIDE SEQUENCE [LARGE SCALE GENOMIC DNA]</scope>
    <source>
        <strain evidence="1 2">CECT 9027</strain>
    </source>
</reference>
<protein>
    <submittedName>
        <fullName evidence="1">Thermostable hemolysin</fullName>
    </submittedName>
</protein>
<accession>A0A1R4B6L6</accession>
<keyword evidence="2" id="KW-1185">Reference proteome</keyword>
<dbReference type="Pfam" id="PF12261">
    <property type="entry name" value="T_hemolysin"/>
    <property type="match status" value="1"/>
</dbReference>
<dbReference type="EMBL" id="FUFT01000005">
    <property type="protein sequence ID" value="SJL84564.1"/>
    <property type="molecule type" value="Genomic_DNA"/>
</dbReference>
<name>A0A1R4B6L6_9VIBR</name>
<organism evidence="1 2">
    <name type="scientific">Vibrio palustris</name>
    <dbReference type="NCBI Taxonomy" id="1918946"/>
    <lineage>
        <taxon>Bacteria</taxon>
        <taxon>Pseudomonadati</taxon>
        <taxon>Pseudomonadota</taxon>
        <taxon>Gammaproteobacteria</taxon>
        <taxon>Vibrionales</taxon>
        <taxon>Vibrionaceae</taxon>
        <taxon>Vibrio</taxon>
    </lineage>
</organism>
<dbReference type="RefSeq" id="WP_077314919.1">
    <property type="nucleotide sequence ID" value="NZ_AP024888.1"/>
</dbReference>
<dbReference type="STRING" id="1918946.VPAL9027_02554"/>
<dbReference type="Proteomes" id="UP000189475">
    <property type="component" value="Unassembled WGS sequence"/>
</dbReference>
<dbReference type="OrthoDB" id="7432757at2"/>
<gene>
    <name evidence="1" type="ORF">VPAL9027_02554</name>
</gene>
<dbReference type="InterPro" id="IPR022050">
    <property type="entry name" value="T_hemolysin"/>
</dbReference>
<evidence type="ECO:0000313" key="1">
    <source>
        <dbReference type="EMBL" id="SJL84564.1"/>
    </source>
</evidence>
<dbReference type="AlphaFoldDB" id="A0A1R4B6L6"/>
<sequence>MQRLKVKEQFKVLRIHASHTRRQDVERYVAERYAAAFNAQLQQFMPEFLVMMNTNNAIQSVCGYRSAHHESLFLEHYLPQPADEVLAAALDTNIERSQLVEFGQLASFSYGFSMLHFYALIQALLAQGFQWCIFTATDPLFAMMRRFGLKPTVLAQAQATCIANANAVWGSYYDHAPRIMAGDLSLGMAQLQQAMARRGLL</sequence>
<proteinExistence type="predicted"/>